<feature type="transmembrane region" description="Helical" evidence="10">
    <location>
        <begin position="423"/>
        <end position="442"/>
    </location>
</feature>
<protein>
    <submittedName>
        <fullName evidence="11">Cation acetate symporter</fullName>
    </submittedName>
</protein>
<feature type="transmembrane region" description="Helical" evidence="10">
    <location>
        <begin position="531"/>
        <end position="549"/>
    </location>
</feature>
<evidence type="ECO:0000256" key="6">
    <source>
        <dbReference type="ARBA" id="ARBA00022847"/>
    </source>
</evidence>
<dbReference type="Gene3D" id="1.20.1730.10">
    <property type="entry name" value="Sodium/glucose cotransporter"/>
    <property type="match status" value="1"/>
</dbReference>
<dbReference type="EMBL" id="JAVREM010000025">
    <property type="protein sequence ID" value="MDT0320464.1"/>
    <property type="molecule type" value="Genomic_DNA"/>
</dbReference>
<keyword evidence="5 10" id="KW-0812">Transmembrane</keyword>
<keyword evidence="3" id="KW-0813">Transport</keyword>
<comment type="similarity">
    <text evidence="2 9">Belongs to the sodium:solute symporter (SSF) (TC 2.A.21) family.</text>
</comment>
<feature type="transmembrane region" description="Helical" evidence="10">
    <location>
        <begin position="94"/>
        <end position="115"/>
    </location>
</feature>
<evidence type="ECO:0000256" key="2">
    <source>
        <dbReference type="ARBA" id="ARBA00006434"/>
    </source>
</evidence>
<evidence type="ECO:0000256" key="7">
    <source>
        <dbReference type="ARBA" id="ARBA00022989"/>
    </source>
</evidence>
<dbReference type="Pfam" id="PF00474">
    <property type="entry name" value="SSF"/>
    <property type="match status" value="1"/>
</dbReference>
<accession>A0ABU2LS98</accession>
<feature type="transmembrane region" description="Helical" evidence="10">
    <location>
        <begin position="369"/>
        <end position="402"/>
    </location>
</feature>
<feature type="transmembrane region" description="Helical" evidence="10">
    <location>
        <begin position="185"/>
        <end position="203"/>
    </location>
</feature>
<name>A0ABU2LS98_9ACTN</name>
<keyword evidence="8 10" id="KW-0472">Membrane</keyword>
<keyword evidence="12" id="KW-1185">Reference proteome</keyword>
<comment type="subcellular location">
    <subcellularLocation>
        <location evidence="1">Cell membrane</location>
        <topology evidence="1">Multi-pass membrane protein</topology>
    </subcellularLocation>
</comment>
<evidence type="ECO:0000256" key="8">
    <source>
        <dbReference type="ARBA" id="ARBA00023136"/>
    </source>
</evidence>
<evidence type="ECO:0000256" key="10">
    <source>
        <dbReference type="SAM" id="Phobius"/>
    </source>
</evidence>
<feature type="transmembrane region" description="Helical" evidence="10">
    <location>
        <begin position="479"/>
        <end position="497"/>
    </location>
</feature>
<feature type="transmembrane region" description="Helical" evidence="10">
    <location>
        <begin position="215"/>
        <end position="233"/>
    </location>
</feature>
<keyword evidence="6" id="KW-0769">Symport</keyword>
<reference evidence="12" key="1">
    <citation type="submission" date="2023-07" db="EMBL/GenBank/DDBJ databases">
        <title>30 novel species of actinomycetes from the DSMZ collection.</title>
        <authorList>
            <person name="Nouioui I."/>
        </authorList>
    </citation>
    <scope>NUCLEOTIDE SEQUENCE [LARGE SCALE GENOMIC DNA]</scope>
    <source>
        <strain evidence="12">DSM 44918</strain>
    </source>
</reference>
<evidence type="ECO:0000256" key="3">
    <source>
        <dbReference type="ARBA" id="ARBA00022448"/>
    </source>
</evidence>
<dbReference type="InterPro" id="IPR001734">
    <property type="entry name" value="Na/solute_symporter"/>
</dbReference>
<feature type="transmembrane region" description="Helical" evidence="10">
    <location>
        <begin position="448"/>
        <end position="472"/>
    </location>
</feature>
<dbReference type="PANTHER" id="PTHR48086">
    <property type="entry name" value="SODIUM/PROLINE SYMPORTER-RELATED"/>
    <property type="match status" value="1"/>
</dbReference>
<feature type="transmembrane region" description="Helical" evidence="10">
    <location>
        <begin position="24"/>
        <end position="44"/>
    </location>
</feature>
<evidence type="ECO:0000313" key="11">
    <source>
        <dbReference type="EMBL" id="MDT0320464.1"/>
    </source>
</evidence>
<feature type="transmembrane region" description="Helical" evidence="10">
    <location>
        <begin position="279"/>
        <end position="301"/>
    </location>
</feature>
<proteinExistence type="inferred from homology"/>
<evidence type="ECO:0000256" key="1">
    <source>
        <dbReference type="ARBA" id="ARBA00004651"/>
    </source>
</evidence>
<evidence type="ECO:0000256" key="9">
    <source>
        <dbReference type="RuleBase" id="RU362091"/>
    </source>
</evidence>
<sequence length="576" mass="59837">MLTSTSTLVVAAEGEGATSQERLITMILFVALIALTIGITIRASRKTKSATDFHSGGRGFTGIQNGFAIGGDYMSAASFLGIAGMIALFGYDGFLYSIGFLVAWLVALLLVAELLRNSGRFTMADVVSYRMRQRPVRTAASVSTLTVSIFYLLAQMVGAGALVALLLGIEEGETYLGMSADTAKIVGIVVVGILMVVYVSFGGMTGTTWVQIVKAVMLMGGALLVTALVLAIYDFDLGALMNDASADGGAGQAFLEPGQRYGVEVAGDAWQTMVNKLDLISLGLALVLGTAGLPHILIRFYTVPDSKTARTSVNWAIGIIGTFYLLTLVLGFGAAALVGSEAIRAQNSAGNTAAPQLAQAVGDHFGGEFWGAVMLAFIAAVAFATILSTVAGLTIASSSSLAHDFYNSVLRRGKASEKEEVRVARFAAIGVGAVAIVLAIFAQNLNVAFLVALAFAIAASANLPVILLSLFWKRFNTTGAVAGIYGGLISSVGLVFFSPVVSGKGVDAAGNNLSLFPESVDFHWFPLENPGLVSIPVGLLCAVIGTLLSKESDPGKFAKLQVRALTGAGAERATTH</sequence>
<feature type="transmembrane region" description="Helical" evidence="10">
    <location>
        <begin position="65"/>
        <end position="88"/>
    </location>
</feature>
<dbReference type="PROSITE" id="PS50283">
    <property type="entry name" value="NA_SOLUT_SYMP_3"/>
    <property type="match status" value="1"/>
</dbReference>
<feature type="transmembrane region" description="Helical" evidence="10">
    <location>
        <begin position="136"/>
        <end position="165"/>
    </location>
</feature>
<dbReference type="RefSeq" id="WP_311600365.1">
    <property type="nucleotide sequence ID" value="NZ_JAVREM010000025.1"/>
</dbReference>
<gene>
    <name evidence="11" type="ORF">RNC47_19185</name>
</gene>
<dbReference type="Proteomes" id="UP001183420">
    <property type="component" value="Unassembled WGS sequence"/>
</dbReference>
<keyword evidence="7 10" id="KW-1133">Transmembrane helix</keyword>
<organism evidence="11 12">
    <name type="scientific">Streptomyces millisiae</name>
    <dbReference type="NCBI Taxonomy" id="3075542"/>
    <lineage>
        <taxon>Bacteria</taxon>
        <taxon>Bacillati</taxon>
        <taxon>Actinomycetota</taxon>
        <taxon>Actinomycetes</taxon>
        <taxon>Kitasatosporales</taxon>
        <taxon>Streptomycetaceae</taxon>
        <taxon>Streptomyces</taxon>
    </lineage>
</organism>
<evidence type="ECO:0000313" key="12">
    <source>
        <dbReference type="Proteomes" id="UP001183420"/>
    </source>
</evidence>
<dbReference type="CDD" id="cd11480">
    <property type="entry name" value="SLC5sbd_u4"/>
    <property type="match status" value="1"/>
</dbReference>
<feature type="transmembrane region" description="Helical" evidence="10">
    <location>
        <begin position="313"/>
        <end position="338"/>
    </location>
</feature>
<comment type="caution">
    <text evidence="11">The sequence shown here is derived from an EMBL/GenBank/DDBJ whole genome shotgun (WGS) entry which is preliminary data.</text>
</comment>
<dbReference type="PANTHER" id="PTHR48086:SF6">
    <property type="entry name" value="CATION_ACETATE SYMPORTER ACTP"/>
    <property type="match status" value="1"/>
</dbReference>
<evidence type="ECO:0000256" key="4">
    <source>
        <dbReference type="ARBA" id="ARBA00022475"/>
    </source>
</evidence>
<keyword evidence="4" id="KW-1003">Cell membrane</keyword>
<dbReference type="InterPro" id="IPR038377">
    <property type="entry name" value="Na/Glc_symporter_sf"/>
</dbReference>
<evidence type="ECO:0000256" key="5">
    <source>
        <dbReference type="ARBA" id="ARBA00022692"/>
    </source>
</evidence>
<dbReference type="InterPro" id="IPR050277">
    <property type="entry name" value="Sodium:Solute_Symporter"/>
</dbReference>